<dbReference type="SUPFAM" id="SSF52172">
    <property type="entry name" value="CheY-like"/>
    <property type="match status" value="1"/>
</dbReference>
<dbReference type="AlphaFoldDB" id="A0A8J7YPM8"/>
<dbReference type="NCBIfam" id="TIGR00229">
    <property type="entry name" value="sensory_box"/>
    <property type="match status" value="3"/>
</dbReference>
<dbReference type="Pfam" id="PF00989">
    <property type="entry name" value="PAS"/>
    <property type="match status" value="2"/>
</dbReference>
<keyword evidence="4" id="KW-0808">Transferase</keyword>
<gene>
    <name evidence="12" type="ORF">EGD98_15070</name>
</gene>
<evidence type="ECO:0000256" key="3">
    <source>
        <dbReference type="ARBA" id="ARBA00022553"/>
    </source>
</evidence>
<dbReference type="InterPro" id="IPR035965">
    <property type="entry name" value="PAS-like_dom_sf"/>
</dbReference>
<accession>A0A8J7YPM8</accession>
<evidence type="ECO:0000259" key="11">
    <source>
        <dbReference type="PROSITE" id="PS50113"/>
    </source>
</evidence>
<dbReference type="InterPro" id="IPR004358">
    <property type="entry name" value="Sig_transdc_His_kin-like_C"/>
</dbReference>
<keyword evidence="5" id="KW-0418">Kinase</keyword>
<dbReference type="InterPro" id="IPR001610">
    <property type="entry name" value="PAC"/>
</dbReference>
<feature type="domain" description="PAC" evidence="11">
    <location>
        <begin position="357"/>
        <end position="409"/>
    </location>
</feature>
<dbReference type="InterPro" id="IPR052162">
    <property type="entry name" value="Sensor_kinase/Photoreceptor"/>
</dbReference>
<dbReference type="InterPro" id="IPR013655">
    <property type="entry name" value="PAS_fold_3"/>
</dbReference>
<evidence type="ECO:0000256" key="4">
    <source>
        <dbReference type="ARBA" id="ARBA00022679"/>
    </source>
</evidence>
<dbReference type="SUPFAM" id="SSF55785">
    <property type="entry name" value="PYP-like sensor domain (PAS domain)"/>
    <property type="match status" value="4"/>
</dbReference>
<feature type="domain" description="PAS" evidence="10">
    <location>
        <begin position="406"/>
        <end position="476"/>
    </location>
</feature>
<dbReference type="InterPro" id="IPR003594">
    <property type="entry name" value="HATPase_dom"/>
</dbReference>
<dbReference type="Pfam" id="PF00512">
    <property type="entry name" value="HisKA"/>
    <property type="match status" value="1"/>
</dbReference>
<dbReference type="PROSITE" id="PS50109">
    <property type="entry name" value="HIS_KIN"/>
    <property type="match status" value="1"/>
</dbReference>
<dbReference type="PROSITE" id="PS50110">
    <property type="entry name" value="RESPONSE_REGULATORY"/>
    <property type="match status" value="1"/>
</dbReference>
<dbReference type="Proteomes" id="UP000783863">
    <property type="component" value="Unassembled WGS sequence"/>
</dbReference>
<dbReference type="SMART" id="SM00091">
    <property type="entry name" value="PAS"/>
    <property type="match status" value="4"/>
</dbReference>
<evidence type="ECO:0000313" key="12">
    <source>
        <dbReference type="EMBL" id="MBX0304988.1"/>
    </source>
</evidence>
<feature type="domain" description="Response regulatory" evidence="9">
    <location>
        <begin position="8"/>
        <end position="124"/>
    </location>
</feature>
<dbReference type="InterPro" id="IPR036097">
    <property type="entry name" value="HisK_dim/P_sf"/>
</dbReference>
<evidence type="ECO:0000259" key="10">
    <source>
        <dbReference type="PROSITE" id="PS50112"/>
    </source>
</evidence>
<feature type="domain" description="PAC" evidence="11">
    <location>
        <begin position="481"/>
        <end position="533"/>
    </location>
</feature>
<dbReference type="SMART" id="SM00388">
    <property type="entry name" value="HisKA"/>
    <property type="match status" value="1"/>
</dbReference>
<feature type="compositionally biased region" description="Polar residues" evidence="7">
    <location>
        <begin position="818"/>
        <end position="840"/>
    </location>
</feature>
<dbReference type="InterPro" id="IPR003661">
    <property type="entry name" value="HisK_dim/P_dom"/>
</dbReference>
<protein>
    <recommendedName>
        <fullName evidence="2">histidine kinase</fullName>
        <ecNumber evidence="2">2.7.13.3</ecNumber>
    </recommendedName>
</protein>
<dbReference type="Gene3D" id="1.10.287.130">
    <property type="match status" value="1"/>
</dbReference>
<feature type="compositionally biased region" description="Basic and acidic residues" evidence="7">
    <location>
        <begin position="794"/>
        <end position="815"/>
    </location>
</feature>
<dbReference type="InterPro" id="IPR011006">
    <property type="entry name" value="CheY-like_superfamily"/>
</dbReference>
<dbReference type="SMART" id="SM00448">
    <property type="entry name" value="REC"/>
    <property type="match status" value="1"/>
</dbReference>
<feature type="domain" description="PAS" evidence="10">
    <location>
        <begin position="139"/>
        <end position="213"/>
    </location>
</feature>
<dbReference type="PROSITE" id="PS50112">
    <property type="entry name" value="PAS"/>
    <property type="match status" value="4"/>
</dbReference>
<dbReference type="PRINTS" id="PR00344">
    <property type="entry name" value="BCTRLSENSOR"/>
</dbReference>
<evidence type="ECO:0000256" key="6">
    <source>
        <dbReference type="PROSITE-ProRule" id="PRU00169"/>
    </source>
</evidence>
<evidence type="ECO:0000256" key="5">
    <source>
        <dbReference type="ARBA" id="ARBA00022777"/>
    </source>
</evidence>
<dbReference type="CDD" id="cd00130">
    <property type="entry name" value="PAS"/>
    <property type="match status" value="4"/>
</dbReference>
<proteinExistence type="predicted"/>
<dbReference type="GO" id="GO:0000155">
    <property type="term" value="F:phosphorelay sensor kinase activity"/>
    <property type="evidence" value="ECO:0007669"/>
    <property type="project" value="InterPro"/>
</dbReference>
<dbReference type="InterPro" id="IPR013656">
    <property type="entry name" value="PAS_4"/>
</dbReference>
<keyword evidence="13" id="KW-1185">Reference proteome</keyword>
<dbReference type="SUPFAM" id="SSF47384">
    <property type="entry name" value="Homodimeric domain of signal transducing histidine kinase"/>
    <property type="match status" value="1"/>
</dbReference>
<dbReference type="InterPro" id="IPR000014">
    <property type="entry name" value="PAS"/>
</dbReference>
<dbReference type="PANTHER" id="PTHR43304">
    <property type="entry name" value="PHYTOCHROME-LIKE PROTEIN CPH1"/>
    <property type="match status" value="1"/>
</dbReference>
<dbReference type="InterPro" id="IPR013767">
    <property type="entry name" value="PAS_fold"/>
</dbReference>
<dbReference type="SMART" id="SM00086">
    <property type="entry name" value="PAC"/>
    <property type="match status" value="3"/>
</dbReference>
<dbReference type="SMART" id="SM00387">
    <property type="entry name" value="HATPase_c"/>
    <property type="match status" value="1"/>
</dbReference>
<dbReference type="CDD" id="cd00082">
    <property type="entry name" value="HisKA"/>
    <property type="match status" value="1"/>
</dbReference>
<evidence type="ECO:0000259" key="8">
    <source>
        <dbReference type="PROSITE" id="PS50109"/>
    </source>
</evidence>
<evidence type="ECO:0000313" key="13">
    <source>
        <dbReference type="Proteomes" id="UP000783863"/>
    </source>
</evidence>
<dbReference type="EC" id="2.7.13.3" evidence="2"/>
<dbReference type="Pfam" id="PF00072">
    <property type="entry name" value="Response_reg"/>
    <property type="match status" value="1"/>
</dbReference>
<keyword evidence="3 6" id="KW-0597">Phosphoprotein</keyword>
<dbReference type="SUPFAM" id="SSF55874">
    <property type="entry name" value="ATPase domain of HSP90 chaperone/DNA topoisomerase II/histidine kinase"/>
    <property type="match status" value="2"/>
</dbReference>
<dbReference type="Pfam" id="PF08448">
    <property type="entry name" value="PAS_4"/>
    <property type="match status" value="1"/>
</dbReference>
<sequence>MSSEGDIRVLHVDDEREFAEVAAMHLERTDEGLEVVNEFSARDGLDRLRTDRIDCVVSDHDMPAMDGLEFLKAVREEFQELPFILFTGKGNEEIASDAISAGVTEYLQKDVGTDQYTVLANRIRRAVGETRAKSALQESERQLSTLISNLPGMVYRARNEPGWPMEFVSDGVADLVGYSPETIESGDVMWGSLIDEADADRIDPLVEASIRAEEPFEVSYRVTTAGGEHRWLWERGRVVGRARASTSREDGPAGSVDSDDGVELLEGFITDITARKERERELEREREFTETLVDTLDDVFYLINLDGELLRWNDTTTAVLGYSDEELSTMTAFDLIPSEFHEKVGETIERTVQTGQATFEAPLVTADGERIRHEFRGSLIEDGSGDLLGVAGIARDITEQRERERTLEQYRTLVENVGDPMYVLDADGRIQMANDAMVAHLGYERTDIVGSDPERFMPPEDVERATDVLTDLLGSPERTWETVEMRTIDADGNRTVTENKVAPLVDADGEFAGSVGVMRDVTDRKQRDRELGRYETIVEAVGDPVYALDEDGTFTFVNEAIEPMTGYSPAELVGEHIGTIMTDEDLARGDQLIQELLADPDTDSGTLEMDVVTKWDEHIPSENNLALLPSDDGFAGTAGIIRDIHERKAREKRLSEFASVVSHDLRNPLNVVQGRLSLALETGDVGHLDAAAGAADRMEQLIEDLLTLARQGDAVGSVERIDVATAAEEAWASVDTRGATLELVDTATVDADPDRLQELLENLFRNAVEHGSTSPASQARQDAVEHGSTGSRPGADDAVEHGRSRDGKAVSRDDENSQGEFSNHSTGPASQAPQDSAEQETTPHRPTYDSISRRPPEDALTVDLTVTVGTMSADSDGLIGFYVADDGPGIPPEHREKVFERGYTTAKGGTGFGLAIVEDIATAHGWSVRATESESGGARFEFTTSRADR</sequence>
<evidence type="ECO:0000256" key="1">
    <source>
        <dbReference type="ARBA" id="ARBA00000085"/>
    </source>
</evidence>
<name>A0A8J7YPM8_9EURY</name>
<comment type="catalytic activity">
    <reaction evidence="1">
        <text>ATP + protein L-histidine = ADP + protein N-phospho-L-histidine.</text>
        <dbReference type="EC" id="2.7.13.3"/>
    </reaction>
</comment>
<dbReference type="RefSeq" id="WP_220589183.1">
    <property type="nucleotide sequence ID" value="NZ_RKLQ01000002.1"/>
</dbReference>
<dbReference type="CDD" id="cd00075">
    <property type="entry name" value="HATPase"/>
    <property type="match status" value="1"/>
</dbReference>
<evidence type="ECO:0000256" key="7">
    <source>
        <dbReference type="SAM" id="MobiDB-lite"/>
    </source>
</evidence>
<feature type="compositionally biased region" description="Polar residues" evidence="7">
    <location>
        <begin position="771"/>
        <end position="780"/>
    </location>
</feature>
<dbReference type="PROSITE" id="PS50113">
    <property type="entry name" value="PAC"/>
    <property type="match status" value="2"/>
</dbReference>
<dbReference type="Pfam" id="PF08447">
    <property type="entry name" value="PAS_3"/>
    <property type="match status" value="1"/>
</dbReference>
<dbReference type="Gene3D" id="3.30.565.10">
    <property type="entry name" value="Histidine kinase-like ATPase, C-terminal domain"/>
    <property type="match status" value="1"/>
</dbReference>
<feature type="modified residue" description="4-aspartylphosphate" evidence="6">
    <location>
        <position position="59"/>
    </location>
</feature>
<dbReference type="InterPro" id="IPR001789">
    <property type="entry name" value="Sig_transdc_resp-reg_receiver"/>
</dbReference>
<dbReference type="InterPro" id="IPR036890">
    <property type="entry name" value="HATPase_C_sf"/>
</dbReference>
<dbReference type="PANTHER" id="PTHR43304:SF1">
    <property type="entry name" value="PAC DOMAIN-CONTAINING PROTEIN"/>
    <property type="match status" value="1"/>
</dbReference>
<feature type="domain" description="Histidine kinase" evidence="8">
    <location>
        <begin position="660"/>
        <end position="948"/>
    </location>
</feature>
<feature type="domain" description="PAS" evidence="10">
    <location>
        <begin position="285"/>
        <end position="355"/>
    </location>
</feature>
<feature type="domain" description="PAS" evidence="10">
    <location>
        <begin position="530"/>
        <end position="600"/>
    </location>
</feature>
<feature type="compositionally biased region" description="Basic and acidic residues" evidence="7">
    <location>
        <begin position="841"/>
        <end position="857"/>
    </location>
</feature>
<dbReference type="InterPro" id="IPR000700">
    <property type="entry name" value="PAS-assoc_C"/>
</dbReference>
<evidence type="ECO:0000256" key="2">
    <source>
        <dbReference type="ARBA" id="ARBA00012438"/>
    </source>
</evidence>
<dbReference type="EMBL" id="RKLQ01000002">
    <property type="protein sequence ID" value="MBX0304988.1"/>
    <property type="molecule type" value="Genomic_DNA"/>
</dbReference>
<dbReference type="Pfam" id="PF02518">
    <property type="entry name" value="HATPase_c"/>
    <property type="match status" value="1"/>
</dbReference>
<dbReference type="Gene3D" id="3.40.50.2300">
    <property type="match status" value="1"/>
</dbReference>
<dbReference type="CDD" id="cd00156">
    <property type="entry name" value="REC"/>
    <property type="match status" value="1"/>
</dbReference>
<dbReference type="Gene3D" id="3.30.450.20">
    <property type="entry name" value="PAS domain"/>
    <property type="match status" value="4"/>
</dbReference>
<comment type="caution">
    <text evidence="12">The sequence shown here is derived from an EMBL/GenBank/DDBJ whole genome shotgun (WGS) entry which is preliminary data.</text>
</comment>
<organism evidence="12 13">
    <name type="scientific">Haloarcula salinisoli</name>
    <dbReference type="NCBI Taxonomy" id="2487746"/>
    <lineage>
        <taxon>Archaea</taxon>
        <taxon>Methanobacteriati</taxon>
        <taxon>Methanobacteriota</taxon>
        <taxon>Stenosarchaea group</taxon>
        <taxon>Halobacteria</taxon>
        <taxon>Halobacteriales</taxon>
        <taxon>Haloarculaceae</taxon>
        <taxon>Haloarcula</taxon>
    </lineage>
</organism>
<dbReference type="GO" id="GO:0006355">
    <property type="term" value="P:regulation of DNA-templated transcription"/>
    <property type="evidence" value="ECO:0007669"/>
    <property type="project" value="InterPro"/>
</dbReference>
<evidence type="ECO:0000259" key="9">
    <source>
        <dbReference type="PROSITE" id="PS50110"/>
    </source>
</evidence>
<feature type="region of interest" description="Disordered" evidence="7">
    <location>
        <begin position="769"/>
        <end position="858"/>
    </location>
</feature>
<dbReference type="InterPro" id="IPR005467">
    <property type="entry name" value="His_kinase_dom"/>
</dbReference>
<reference evidence="12" key="1">
    <citation type="submission" date="2021-06" db="EMBL/GenBank/DDBJ databases">
        <title>Halomicroarcula sp. F24A a new haloarchaeum isolated from saline soil.</title>
        <authorList>
            <person name="Duran-Viseras A."/>
            <person name="Sanchez-Porro C."/>
            <person name="Ventosa A."/>
        </authorList>
    </citation>
    <scope>NUCLEOTIDE SEQUENCE</scope>
    <source>
        <strain evidence="12">F24A</strain>
    </source>
</reference>